<accession>A0A1H1JNT6</accession>
<evidence type="ECO:0000256" key="4">
    <source>
        <dbReference type="ARBA" id="ARBA00023163"/>
    </source>
</evidence>
<protein>
    <submittedName>
        <fullName evidence="6">DNA-binding transcriptional regulator, LysR family</fullName>
    </submittedName>
</protein>
<dbReference type="EMBL" id="FNKP01000003">
    <property type="protein sequence ID" value="SDR51653.1"/>
    <property type="molecule type" value="Genomic_DNA"/>
</dbReference>
<dbReference type="Pfam" id="PF00126">
    <property type="entry name" value="HTH_1"/>
    <property type="match status" value="1"/>
</dbReference>
<proteinExistence type="inferred from homology"/>
<keyword evidence="2" id="KW-0805">Transcription regulation</keyword>
<name>A0A1H1JNT6_9BURK</name>
<evidence type="ECO:0000313" key="6">
    <source>
        <dbReference type="EMBL" id="SDR51653.1"/>
    </source>
</evidence>
<dbReference type="PROSITE" id="PS50931">
    <property type="entry name" value="HTH_LYSR"/>
    <property type="match status" value="1"/>
</dbReference>
<reference evidence="7" key="1">
    <citation type="submission" date="2016-10" db="EMBL/GenBank/DDBJ databases">
        <authorList>
            <person name="Varghese N."/>
        </authorList>
    </citation>
    <scope>NUCLEOTIDE SEQUENCE [LARGE SCALE GENOMIC DNA]</scope>
    <source>
        <strain evidence="7">GAS106B</strain>
    </source>
</reference>
<dbReference type="RefSeq" id="WP_074772403.1">
    <property type="nucleotide sequence ID" value="NZ_FNKP01000003.1"/>
</dbReference>
<dbReference type="InterPro" id="IPR000847">
    <property type="entry name" value="LysR_HTH_N"/>
</dbReference>
<dbReference type="InterPro" id="IPR036390">
    <property type="entry name" value="WH_DNA-bd_sf"/>
</dbReference>
<dbReference type="GO" id="GO:0003700">
    <property type="term" value="F:DNA-binding transcription factor activity"/>
    <property type="evidence" value="ECO:0007669"/>
    <property type="project" value="InterPro"/>
</dbReference>
<feature type="domain" description="HTH lysR-type" evidence="5">
    <location>
        <begin position="6"/>
        <end position="59"/>
    </location>
</feature>
<organism evidence="6 7">
    <name type="scientific">Paraburkholderia fungorum</name>
    <dbReference type="NCBI Taxonomy" id="134537"/>
    <lineage>
        <taxon>Bacteria</taxon>
        <taxon>Pseudomonadati</taxon>
        <taxon>Pseudomonadota</taxon>
        <taxon>Betaproteobacteria</taxon>
        <taxon>Burkholderiales</taxon>
        <taxon>Burkholderiaceae</taxon>
        <taxon>Paraburkholderia</taxon>
    </lineage>
</organism>
<dbReference type="GO" id="GO:0032993">
    <property type="term" value="C:protein-DNA complex"/>
    <property type="evidence" value="ECO:0007669"/>
    <property type="project" value="TreeGrafter"/>
</dbReference>
<dbReference type="Gene3D" id="3.40.190.10">
    <property type="entry name" value="Periplasmic binding protein-like II"/>
    <property type="match status" value="2"/>
</dbReference>
<dbReference type="PANTHER" id="PTHR30346">
    <property type="entry name" value="TRANSCRIPTIONAL DUAL REGULATOR HCAR-RELATED"/>
    <property type="match status" value="1"/>
</dbReference>
<evidence type="ECO:0000259" key="5">
    <source>
        <dbReference type="PROSITE" id="PS50931"/>
    </source>
</evidence>
<dbReference type="InterPro" id="IPR036388">
    <property type="entry name" value="WH-like_DNA-bd_sf"/>
</dbReference>
<sequence length="296" mass="33268">MFQLFQLRCFVAVATELHFGKAAERLNMTQPPLTRQIQLLEEEIGTRLLERNRRGARLTAAGRVFLAEAEFLIRRSEAAAVAARRAAEGSSGTLVLGFVPAASYYWLPNIVKRVRRDYPGLELVLQELSSDDQLDALEGRRIDLGVIRRRVPRPHLHLQRILREPMILAMPDSHPLAANAEVELGALHEQAFVMYAPTTGRYFHEMLMDMFHTTGVTPQFVQYVPQDHTILSLVSAGLGLALVPRSAAQLQFPSVVFKPIELPAFVSSELYAAYRTDNEEPVTQRILELVSQSDLN</sequence>
<gene>
    <name evidence="6" type="ORF">SAMN05443245_6986</name>
</gene>
<evidence type="ECO:0000256" key="3">
    <source>
        <dbReference type="ARBA" id="ARBA00023125"/>
    </source>
</evidence>
<comment type="similarity">
    <text evidence="1">Belongs to the LysR transcriptional regulatory family.</text>
</comment>
<evidence type="ECO:0000256" key="1">
    <source>
        <dbReference type="ARBA" id="ARBA00009437"/>
    </source>
</evidence>
<dbReference type="PANTHER" id="PTHR30346:SF0">
    <property type="entry name" value="HCA OPERON TRANSCRIPTIONAL ACTIVATOR HCAR"/>
    <property type="match status" value="1"/>
</dbReference>
<dbReference type="Gene3D" id="1.10.10.10">
    <property type="entry name" value="Winged helix-like DNA-binding domain superfamily/Winged helix DNA-binding domain"/>
    <property type="match status" value="1"/>
</dbReference>
<keyword evidence="4" id="KW-0804">Transcription</keyword>
<dbReference type="AlphaFoldDB" id="A0A1H1JNT6"/>
<dbReference type="InterPro" id="IPR005119">
    <property type="entry name" value="LysR_subst-bd"/>
</dbReference>
<dbReference type="SUPFAM" id="SSF53850">
    <property type="entry name" value="Periplasmic binding protein-like II"/>
    <property type="match status" value="1"/>
</dbReference>
<evidence type="ECO:0000313" key="7">
    <source>
        <dbReference type="Proteomes" id="UP000183487"/>
    </source>
</evidence>
<keyword evidence="3 6" id="KW-0238">DNA-binding</keyword>
<keyword evidence="7" id="KW-1185">Reference proteome</keyword>
<dbReference type="PRINTS" id="PR00039">
    <property type="entry name" value="HTHLYSR"/>
</dbReference>
<dbReference type="Proteomes" id="UP000183487">
    <property type="component" value="Unassembled WGS sequence"/>
</dbReference>
<dbReference type="GO" id="GO:0003677">
    <property type="term" value="F:DNA binding"/>
    <property type="evidence" value="ECO:0007669"/>
    <property type="project" value="UniProtKB-KW"/>
</dbReference>
<evidence type="ECO:0000256" key="2">
    <source>
        <dbReference type="ARBA" id="ARBA00023015"/>
    </source>
</evidence>
<dbReference type="Pfam" id="PF03466">
    <property type="entry name" value="LysR_substrate"/>
    <property type="match status" value="1"/>
</dbReference>
<dbReference type="OrthoDB" id="9157176at2"/>
<dbReference type="SUPFAM" id="SSF46785">
    <property type="entry name" value="Winged helix' DNA-binding domain"/>
    <property type="match status" value="1"/>
</dbReference>
<dbReference type="FunFam" id="1.10.10.10:FF:000001">
    <property type="entry name" value="LysR family transcriptional regulator"/>
    <property type="match status" value="1"/>
</dbReference>